<dbReference type="KEGG" id="crq:GCK72_016470"/>
<feature type="compositionally biased region" description="Basic residues" evidence="1">
    <location>
        <begin position="50"/>
        <end position="59"/>
    </location>
</feature>
<accession>A0A6A5G5I0</accession>
<dbReference type="AlphaFoldDB" id="A0A6A5G5I0"/>
<sequence>MGKQTTAGILTPTVPIPSLGVPRQPKLLTSISRSLPEDQRLIQSTERGSKKLIAKKRAKKNENNREENQERGPPKHNNQLHTTHNKRPAFGERGGAWHGARDSKPSCSFSSSSSPTTSGAPFFEAPYSTTTTTEVDDEAVGEGGLHRRRRGHKNPSKTASSPR</sequence>
<feature type="compositionally biased region" description="Basic and acidic residues" evidence="1">
    <location>
        <begin position="60"/>
        <end position="73"/>
    </location>
</feature>
<feature type="compositionally biased region" description="Basic residues" evidence="1">
    <location>
        <begin position="146"/>
        <end position="155"/>
    </location>
</feature>
<feature type="region of interest" description="Disordered" evidence="1">
    <location>
        <begin position="1"/>
        <end position="163"/>
    </location>
</feature>
<protein>
    <submittedName>
        <fullName evidence="2">Uncharacterized protein</fullName>
    </submittedName>
</protein>
<reference evidence="2 3" key="1">
    <citation type="submission" date="2019-12" db="EMBL/GenBank/DDBJ databases">
        <title>Chromosome-level assembly of the Caenorhabditis remanei genome.</title>
        <authorList>
            <person name="Teterina A.A."/>
            <person name="Willis J.H."/>
            <person name="Phillips P.C."/>
        </authorList>
    </citation>
    <scope>NUCLEOTIDE SEQUENCE [LARGE SCALE GENOMIC DNA]</scope>
    <source>
        <strain evidence="2 3">PX506</strain>
        <tissue evidence="2">Whole organism</tissue>
    </source>
</reference>
<proteinExistence type="predicted"/>
<dbReference type="CTD" id="78776336"/>
<organism evidence="2 3">
    <name type="scientific">Caenorhabditis remanei</name>
    <name type="common">Caenorhabditis vulgaris</name>
    <dbReference type="NCBI Taxonomy" id="31234"/>
    <lineage>
        <taxon>Eukaryota</taxon>
        <taxon>Metazoa</taxon>
        <taxon>Ecdysozoa</taxon>
        <taxon>Nematoda</taxon>
        <taxon>Chromadorea</taxon>
        <taxon>Rhabditida</taxon>
        <taxon>Rhabditina</taxon>
        <taxon>Rhabditomorpha</taxon>
        <taxon>Rhabditoidea</taxon>
        <taxon>Rhabditidae</taxon>
        <taxon>Peloderinae</taxon>
        <taxon>Caenorhabditis</taxon>
    </lineage>
</organism>
<dbReference type="Proteomes" id="UP000483820">
    <property type="component" value="Chromosome V"/>
</dbReference>
<dbReference type="GeneID" id="78776336"/>
<gene>
    <name evidence="2" type="ORF">GCK72_016470</name>
</gene>
<evidence type="ECO:0000256" key="1">
    <source>
        <dbReference type="SAM" id="MobiDB-lite"/>
    </source>
</evidence>
<dbReference type="EMBL" id="WUAV01000005">
    <property type="protein sequence ID" value="KAF1749925.1"/>
    <property type="molecule type" value="Genomic_DNA"/>
</dbReference>
<feature type="compositionally biased region" description="Low complexity" evidence="1">
    <location>
        <begin position="105"/>
        <end position="118"/>
    </location>
</feature>
<name>A0A6A5G5I0_CAERE</name>
<evidence type="ECO:0000313" key="3">
    <source>
        <dbReference type="Proteomes" id="UP000483820"/>
    </source>
</evidence>
<comment type="caution">
    <text evidence="2">The sequence shown here is derived from an EMBL/GenBank/DDBJ whole genome shotgun (WGS) entry which is preliminary data.</text>
</comment>
<evidence type="ECO:0000313" key="2">
    <source>
        <dbReference type="EMBL" id="KAF1749925.1"/>
    </source>
</evidence>
<dbReference type="RefSeq" id="XP_053580430.1">
    <property type="nucleotide sequence ID" value="XM_053731517.1"/>
</dbReference>